<organism evidence="2 3">
    <name type="scientific">Ruminococcus albus</name>
    <dbReference type="NCBI Taxonomy" id="1264"/>
    <lineage>
        <taxon>Bacteria</taxon>
        <taxon>Bacillati</taxon>
        <taxon>Bacillota</taxon>
        <taxon>Clostridia</taxon>
        <taxon>Eubacteriales</taxon>
        <taxon>Oscillospiraceae</taxon>
        <taxon>Ruminococcus</taxon>
    </lineage>
</organism>
<keyword evidence="1" id="KW-0472">Membrane</keyword>
<feature type="transmembrane region" description="Helical" evidence="1">
    <location>
        <begin position="46"/>
        <end position="69"/>
    </location>
</feature>
<keyword evidence="1" id="KW-0812">Transmembrane</keyword>
<evidence type="ECO:0000313" key="2">
    <source>
        <dbReference type="EMBL" id="SFB70267.1"/>
    </source>
</evidence>
<dbReference type="EMBL" id="FOKQ01000002">
    <property type="protein sequence ID" value="SFB70267.1"/>
    <property type="molecule type" value="Genomic_DNA"/>
</dbReference>
<dbReference type="OrthoDB" id="9920706at2"/>
<reference evidence="2 3" key="1">
    <citation type="submission" date="2016-10" db="EMBL/GenBank/DDBJ databases">
        <authorList>
            <person name="de Groot N.N."/>
        </authorList>
    </citation>
    <scope>NUCLEOTIDE SEQUENCE [LARGE SCALE GENOMIC DNA]</scope>
    <source>
        <strain evidence="2 3">AR67</strain>
    </source>
</reference>
<dbReference type="Proteomes" id="UP000182192">
    <property type="component" value="Unassembled WGS sequence"/>
</dbReference>
<proteinExistence type="predicted"/>
<protein>
    <submittedName>
        <fullName evidence="2">Uncharacterized protein</fullName>
    </submittedName>
</protein>
<evidence type="ECO:0000313" key="3">
    <source>
        <dbReference type="Proteomes" id="UP000182192"/>
    </source>
</evidence>
<dbReference type="RefSeq" id="WP_074959680.1">
    <property type="nucleotide sequence ID" value="NZ_FOKQ01000002.1"/>
</dbReference>
<dbReference type="AlphaFoldDB" id="A0A1I1D653"/>
<keyword evidence="1" id="KW-1133">Transmembrane helix</keyword>
<evidence type="ECO:0000256" key="1">
    <source>
        <dbReference type="SAM" id="Phobius"/>
    </source>
</evidence>
<sequence length="72" mass="7701">MGGFSLILVLFVLGAAVFGIILFGLGTFAAGHFIGRSEKTRKLGTALRIVSYFLLIPIFAIGIIIFVTAKLK</sequence>
<accession>A0A1I1D653</accession>
<feature type="transmembrane region" description="Helical" evidence="1">
    <location>
        <begin position="6"/>
        <end position="34"/>
    </location>
</feature>
<name>A0A1I1D653_RUMAL</name>
<gene>
    <name evidence="2" type="ORF">SAMN02910406_00253</name>
</gene>